<dbReference type="Proteomes" id="UP000600547">
    <property type="component" value="Unassembled WGS sequence"/>
</dbReference>
<dbReference type="PANTHER" id="PTHR36174">
    <property type="entry name" value="LIPID II:GLYCINE GLYCYLTRANSFERASE"/>
    <property type="match status" value="1"/>
</dbReference>
<dbReference type="AlphaFoldDB" id="A0A8H9GMY1"/>
<protein>
    <recommendedName>
        <fullName evidence="1">BioF2-like acetyltransferase domain-containing protein</fullName>
    </recommendedName>
</protein>
<evidence type="ECO:0000259" key="1">
    <source>
        <dbReference type="Pfam" id="PF13480"/>
    </source>
</evidence>
<proteinExistence type="predicted"/>
<feature type="domain" description="BioF2-like acetyltransferase" evidence="1">
    <location>
        <begin position="154"/>
        <end position="298"/>
    </location>
</feature>
<dbReference type="InterPro" id="IPR050644">
    <property type="entry name" value="PG_Glycine_Bridge_Synth"/>
</dbReference>
<dbReference type="RefSeq" id="WP_110833262.1">
    <property type="nucleotide sequence ID" value="NZ_BMQG01000003.1"/>
</dbReference>
<dbReference type="SUPFAM" id="SSF55729">
    <property type="entry name" value="Acyl-CoA N-acyltransferases (Nat)"/>
    <property type="match status" value="1"/>
</dbReference>
<dbReference type="InterPro" id="IPR016181">
    <property type="entry name" value="Acyl_CoA_acyltransferase"/>
</dbReference>
<reference evidence="3" key="1">
    <citation type="journal article" date="2019" name="Int. J. Syst. Evol. Microbiol.">
        <title>The Global Catalogue of Microorganisms (GCM) 10K type strain sequencing project: providing services to taxonomists for standard genome sequencing and annotation.</title>
        <authorList>
            <consortium name="The Broad Institute Genomics Platform"/>
            <consortium name="The Broad Institute Genome Sequencing Center for Infectious Disease"/>
            <person name="Wu L."/>
            <person name="Ma J."/>
        </authorList>
    </citation>
    <scope>NUCLEOTIDE SEQUENCE [LARGE SCALE GENOMIC DNA]</scope>
    <source>
        <strain evidence="3">JCM 31047</strain>
    </source>
</reference>
<accession>A0A8H9GMY1</accession>
<dbReference type="EMBL" id="BMQG01000003">
    <property type="protein sequence ID" value="GGM37965.1"/>
    <property type="molecule type" value="Genomic_DNA"/>
</dbReference>
<sequence length="348" mass="38983">MTVDAVWLTPDDPRWPGVLARVDHDAYHLPGYVQAAAWQEEGCAAAFWSRGAGGELFVPLILRPVPQRGDWHDAVSPYGYPGPLWLGDPAADQRPHWQAFADSGRARRLVSVFFRLHPFLPSAADPQQMPGTQVVHGDIYVVDLRQPHEDYQRHVRKSHRRSVRRLQAEGFRVEHNTWEHFPGFTELYDRSMQRLGASRYYQLRPEYFAALRRELPQHLHLLSAFDPRGRLAAAGLLLSCGGAVHCHLGGVGEDFLLNNPTRLIDMQTVELFREQGYALLNLGGGLGGEDDSLAQYKRGFATTTFPYATCRLVLDEAAYTHLSGGQTDTPFFPAYRQRGAGLAALTAD</sequence>
<organism evidence="2 3">
    <name type="scientific">Deinococcus arenae</name>
    <dbReference type="NCBI Taxonomy" id="1452751"/>
    <lineage>
        <taxon>Bacteria</taxon>
        <taxon>Thermotogati</taxon>
        <taxon>Deinococcota</taxon>
        <taxon>Deinococci</taxon>
        <taxon>Deinococcales</taxon>
        <taxon>Deinococcaceae</taxon>
        <taxon>Deinococcus</taxon>
    </lineage>
</organism>
<evidence type="ECO:0000313" key="2">
    <source>
        <dbReference type="EMBL" id="GGM37965.1"/>
    </source>
</evidence>
<name>A0A8H9GMY1_9DEIO</name>
<keyword evidence="3" id="KW-1185">Reference proteome</keyword>
<dbReference type="Gene3D" id="3.40.630.30">
    <property type="match status" value="1"/>
</dbReference>
<dbReference type="Pfam" id="PF13480">
    <property type="entry name" value="Acetyltransf_6"/>
    <property type="match status" value="1"/>
</dbReference>
<dbReference type="PANTHER" id="PTHR36174:SF1">
    <property type="entry name" value="LIPID II:GLYCINE GLYCYLTRANSFERASE"/>
    <property type="match status" value="1"/>
</dbReference>
<dbReference type="InterPro" id="IPR038740">
    <property type="entry name" value="BioF2-like_GNAT_dom"/>
</dbReference>
<evidence type="ECO:0000313" key="3">
    <source>
        <dbReference type="Proteomes" id="UP000600547"/>
    </source>
</evidence>
<gene>
    <name evidence="2" type="ORF">GCM10008956_12940</name>
</gene>
<comment type="caution">
    <text evidence="2">The sequence shown here is derived from an EMBL/GenBank/DDBJ whole genome shotgun (WGS) entry which is preliminary data.</text>
</comment>